<feature type="region of interest" description="Disordered" evidence="1">
    <location>
        <begin position="602"/>
        <end position="870"/>
    </location>
</feature>
<accession>A0ABQ8N5L9</accession>
<feature type="compositionally biased region" description="Polar residues" evidence="1">
    <location>
        <begin position="909"/>
        <end position="921"/>
    </location>
</feature>
<feature type="region of interest" description="Disordered" evidence="1">
    <location>
        <begin position="57"/>
        <end position="201"/>
    </location>
</feature>
<comment type="caution">
    <text evidence="2">The sequence shown here is derived from an EMBL/GenBank/DDBJ whole genome shotgun (WGS) entry which is preliminary data.</text>
</comment>
<feature type="compositionally biased region" description="Polar residues" evidence="1">
    <location>
        <begin position="93"/>
        <end position="127"/>
    </location>
</feature>
<feature type="compositionally biased region" description="Low complexity" evidence="1">
    <location>
        <begin position="257"/>
        <end position="272"/>
    </location>
</feature>
<sequence length="1265" mass="132561">MMAAEATQSNPVDAAKNSTEPIITISVDSQNVDDKQSLVNGAGPSLTDEIENKHLSDTVDNLVNSTEVSVSGGSDTEAGKDDGSKYDGKGHTRTSSTVKKPTSFKSVSVNKTFLGNKAQSSGTTTPKNLEKASSTPAASGTPGAGASAVARPRLVAKLGTTSRDGSKASGGTGGKPAGAPDPSTVWTKNRPPPPIEPKKLTDEELKKYGIHMTARLAPEDTNAANNWADVDDDDDDWIPSEIQWNDGTKVTIPTVDETATLPPAPAASELEPAPAPVPTPAASTSESLAKDPKLSEKPKSPAPAQMSSGKAILGGGKGLVLKGAPEKPTLVARPPPPPAPVKSPWATLPPVNKSSPVLLDTSAPQVPGRNQPRETQSSMRGISPPAAKEIAADDFSRSNGPVNPNRELFNSQSGRYEPVTERRGPGRVDPHQRHPPAVLQRVPHGDGPPGPSPAFQTNRSDQEAPYGRRRGSSNVSGGSGSLFQRGAKPHDQGMPPQELLHGRRTSFTGDSPVSPSGLRQGHGPVWQARTSPYASQAAPYPNAAAHDRQNVPPMSQGPPQGPTVDDYELQKKLMAEKLQAARQRKAEEEAKAEAEKQKRIAAKLAALGPAPERKSAKQAASKEATVATKTSTSLSSETPATQASHKQETAASNPSEIKTSVAGQGGETKASPALAEKEIRPTGMQGKHEPVPNAESNPAPLQDGKAAPPWQGAPPAQPSRFSWGPTGGQPAVQNVWGAPNNNRSLGNGTFNADLGRLPDGFPPNMPQISGPSTAGPGPIGPPNGGKAQAAHIPKPIAPPSAAAAGLPRGSNSADDDTRSRWAIASKTSDERMTNETRERMMQQQSELEARGASADETHPAYHDSWKPVKFDSDGRRIETKDRIQVVHGASWKSSAADERTAKAVVSPTGAASTASPQSRTSRFFPVKTDGARPEDMNRHRSPSPPPPDMDGHPAFDGDATHPHVALPPSRPVVRLPPSMGRQVAASNTGSSAAAPASFNWATPRPFQESQPRGPPASSAAQQSASSKWQSRINDLLHDSKTSSQTGRMAIDSTSRRAMDSTASQAQATVSLPGFAGADMTASGSPTSKVMAEECFEEQEMGSLPAIRIPTTVPDAAWNPSPAPARSTPKRMWISPTTIEVLEENPQSFAFVCLQGMTQRKRVHLPTARSYSTSSRSGPNNNSSSSSSSRGSRGSGPRTHASRGGNGNGNTTRSRESSTPYSNDAPQQSPSSSSGSLPPAPSGRGRGSYRRPADWGSRRTSTPLQT</sequence>
<organism evidence="2 3">
    <name type="scientific">Pyricularia grisea</name>
    <name type="common">Crabgrass-specific blast fungus</name>
    <name type="synonym">Magnaporthe grisea</name>
    <dbReference type="NCBI Taxonomy" id="148305"/>
    <lineage>
        <taxon>Eukaryota</taxon>
        <taxon>Fungi</taxon>
        <taxon>Dikarya</taxon>
        <taxon>Ascomycota</taxon>
        <taxon>Pezizomycotina</taxon>
        <taxon>Sordariomycetes</taxon>
        <taxon>Sordariomycetidae</taxon>
        <taxon>Magnaporthales</taxon>
        <taxon>Pyriculariaceae</taxon>
        <taxon>Pyricularia</taxon>
    </lineage>
</organism>
<feature type="compositionally biased region" description="Basic and acidic residues" evidence="1">
    <location>
        <begin position="675"/>
        <end position="690"/>
    </location>
</feature>
<feature type="compositionally biased region" description="Polar residues" evidence="1">
    <location>
        <begin position="739"/>
        <end position="750"/>
    </location>
</feature>
<feature type="compositionally biased region" description="Low complexity" evidence="1">
    <location>
        <begin position="1171"/>
        <end position="1202"/>
    </location>
</feature>
<feature type="compositionally biased region" description="Low complexity" evidence="1">
    <location>
        <begin position="132"/>
        <end position="148"/>
    </location>
</feature>
<feature type="compositionally biased region" description="Basic and acidic residues" evidence="1">
    <location>
        <begin position="847"/>
        <end position="870"/>
    </location>
</feature>
<feature type="compositionally biased region" description="Polar residues" evidence="1">
    <location>
        <begin position="1216"/>
        <end position="1227"/>
    </location>
</feature>
<reference evidence="2" key="1">
    <citation type="submission" date="2021-01" db="EMBL/GenBank/DDBJ databases">
        <title>Deciphering the adaptive evolutionary patterns associated with biogeogrpahic diversity in the finger millet blast pathogen Magnaporthe oryzae in Eastern Africa.</title>
        <authorList>
            <person name="Onyema G."/>
            <person name="Shittu T.A."/>
            <person name="Dodsworth S."/>
            <person name="Devilliers S."/>
            <person name="Muthumeenakshi S."/>
            <person name="Sreenivasaprasad S."/>
        </authorList>
    </citation>
    <scope>NUCLEOTIDE SEQUENCE</scope>
    <source>
        <strain evidence="2">D15/s37</strain>
    </source>
</reference>
<feature type="compositionally biased region" description="Basic and acidic residues" evidence="1">
    <location>
        <begin position="827"/>
        <end position="840"/>
    </location>
</feature>
<dbReference type="Proteomes" id="UP001059893">
    <property type="component" value="Unassembled WGS sequence"/>
</dbReference>
<feature type="compositionally biased region" description="Low complexity" evidence="1">
    <location>
        <begin position="784"/>
        <end position="804"/>
    </location>
</feature>
<feature type="region of interest" description="Disordered" evidence="1">
    <location>
        <begin position="888"/>
        <end position="1061"/>
    </location>
</feature>
<feature type="compositionally biased region" description="Polar residues" evidence="1">
    <location>
        <begin position="627"/>
        <end position="662"/>
    </location>
</feature>
<name>A0ABQ8N5L9_PYRGI</name>
<feature type="compositionally biased region" description="Polar residues" evidence="1">
    <location>
        <begin position="397"/>
        <end position="414"/>
    </location>
</feature>
<feature type="region of interest" description="Disordered" evidence="1">
    <location>
        <begin position="222"/>
        <end position="568"/>
    </location>
</feature>
<feature type="region of interest" description="Disordered" evidence="1">
    <location>
        <begin position="1163"/>
        <end position="1265"/>
    </location>
</feature>
<feature type="compositionally biased region" description="Low complexity" evidence="1">
    <location>
        <begin position="1009"/>
        <end position="1030"/>
    </location>
</feature>
<evidence type="ECO:0000256" key="1">
    <source>
        <dbReference type="SAM" id="MobiDB-lite"/>
    </source>
</evidence>
<evidence type="ECO:0000313" key="3">
    <source>
        <dbReference type="Proteomes" id="UP001059893"/>
    </source>
</evidence>
<feature type="compositionally biased region" description="Basic and acidic residues" evidence="1">
    <location>
        <begin position="584"/>
        <end position="597"/>
    </location>
</feature>
<feature type="region of interest" description="Disordered" evidence="1">
    <location>
        <begin position="578"/>
        <end position="597"/>
    </location>
</feature>
<feature type="compositionally biased region" description="Low complexity" evidence="1">
    <location>
        <begin position="531"/>
        <end position="544"/>
    </location>
</feature>
<feature type="compositionally biased region" description="Basic and acidic residues" evidence="1">
    <location>
        <begin position="418"/>
        <end position="432"/>
    </location>
</feature>
<evidence type="ECO:0000313" key="2">
    <source>
        <dbReference type="EMBL" id="KAI6291665.1"/>
    </source>
</evidence>
<proteinExistence type="predicted"/>
<feature type="compositionally biased region" description="Polar residues" evidence="1">
    <location>
        <begin position="505"/>
        <end position="514"/>
    </location>
</feature>
<feature type="compositionally biased region" description="Basic and acidic residues" evidence="1">
    <location>
        <begin position="949"/>
        <end position="961"/>
    </location>
</feature>
<feature type="compositionally biased region" description="Basic and acidic residues" evidence="1">
    <location>
        <begin position="288"/>
        <end position="299"/>
    </location>
</feature>
<gene>
    <name evidence="2" type="ORF">MCOR33_010441</name>
</gene>
<feature type="compositionally biased region" description="Acidic residues" evidence="1">
    <location>
        <begin position="229"/>
        <end position="238"/>
    </location>
</feature>
<feature type="compositionally biased region" description="Polar residues" evidence="1">
    <location>
        <begin position="58"/>
        <end position="74"/>
    </location>
</feature>
<keyword evidence="3" id="KW-1185">Reference proteome</keyword>
<feature type="compositionally biased region" description="Basic and acidic residues" evidence="1">
    <location>
        <begin position="929"/>
        <end position="938"/>
    </location>
</feature>
<protein>
    <submittedName>
        <fullName evidence="2">Uncharacterized protein</fullName>
    </submittedName>
</protein>
<dbReference type="EMBL" id="JABSND010000345">
    <property type="protein sequence ID" value="KAI6291665.1"/>
    <property type="molecule type" value="Genomic_DNA"/>
</dbReference>
<feature type="compositionally biased region" description="Basic and acidic residues" evidence="1">
    <location>
        <begin position="77"/>
        <end position="90"/>
    </location>
</feature>